<dbReference type="EMBL" id="JAOCQF010000001">
    <property type="protein sequence ID" value="MCT8328575.1"/>
    <property type="molecule type" value="Genomic_DNA"/>
</dbReference>
<gene>
    <name evidence="1" type="ORF">N5I32_03500</name>
</gene>
<dbReference type="InterPro" id="IPR009702">
    <property type="entry name" value="DUF1284"/>
</dbReference>
<proteinExistence type="predicted"/>
<name>A0ABT2NIL4_9RHOB</name>
<evidence type="ECO:0000313" key="2">
    <source>
        <dbReference type="Proteomes" id="UP001205601"/>
    </source>
</evidence>
<keyword evidence="2" id="KW-1185">Reference proteome</keyword>
<comment type="caution">
    <text evidence="1">The sequence shown here is derived from an EMBL/GenBank/DDBJ whole genome shotgun (WGS) entry which is preliminary data.</text>
</comment>
<protein>
    <submittedName>
        <fullName evidence="1">DUF1284 domain-containing protein</fullName>
    </submittedName>
</protein>
<dbReference type="Pfam" id="PF06935">
    <property type="entry name" value="DUF1284"/>
    <property type="match status" value="1"/>
</dbReference>
<evidence type="ECO:0000313" key="1">
    <source>
        <dbReference type="EMBL" id="MCT8328575.1"/>
    </source>
</evidence>
<dbReference type="RefSeq" id="WP_261494003.1">
    <property type="nucleotide sequence ID" value="NZ_JAOCQF010000001.1"/>
</dbReference>
<accession>A0ABT2NIL4</accession>
<organism evidence="1 2">
    <name type="scientific">Albidovulum sediminis</name>
    <dbReference type="NCBI Taxonomy" id="3066345"/>
    <lineage>
        <taxon>Bacteria</taxon>
        <taxon>Pseudomonadati</taxon>
        <taxon>Pseudomonadota</taxon>
        <taxon>Alphaproteobacteria</taxon>
        <taxon>Rhodobacterales</taxon>
        <taxon>Paracoccaceae</taxon>
        <taxon>Albidovulum</taxon>
    </lineage>
</organism>
<dbReference type="Proteomes" id="UP001205601">
    <property type="component" value="Unassembled WGS sequence"/>
</dbReference>
<sequence>MNGDTVRYRPHHFLCSLGFEGKGYSDAFTGNMTAIVVGRLRAAGGGATVIEVTGATDDICAPCPKRRGRACTSEPKIKALDRAHAAALRLEPRERLTWGEAKVRIRANVPPGSLRTLCAGCEWEPYGLCEAALTRLHADKG</sequence>
<reference evidence="2" key="1">
    <citation type="submission" date="2023-07" db="EMBL/GenBank/DDBJ databases">
        <title>Defluviimonas sediminis sp. nov., isolated from mangrove sediment.</title>
        <authorList>
            <person name="Liu L."/>
            <person name="Li J."/>
            <person name="Huang Y."/>
            <person name="Pan J."/>
            <person name="Li M."/>
        </authorList>
    </citation>
    <scope>NUCLEOTIDE SEQUENCE [LARGE SCALE GENOMIC DNA]</scope>
    <source>
        <strain evidence="2">FT324</strain>
    </source>
</reference>